<keyword evidence="1" id="KW-0812">Transmembrane</keyword>
<feature type="transmembrane region" description="Helical" evidence="1">
    <location>
        <begin position="179"/>
        <end position="202"/>
    </location>
</feature>
<protein>
    <submittedName>
        <fullName evidence="2">Uncharacterized protein</fullName>
    </submittedName>
</protein>
<dbReference type="EMBL" id="JARJLG010000037">
    <property type="protein sequence ID" value="KAJ7764588.1"/>
    <property type="molecule type" value="Genomic_DNA"/>
</dbReference>
<dbReference type="AlphaFoldDB" id="A0AAD7JJF9"/>
<comment type="caution">
    <text evidence="2">The sequence shown here is derived from an EMBL/GenBank/DDBJ whole genome shotgun (WGS) entry which is preliminary data.</text>
</comment>
<accession>A0AAD7JJF9</accession>
<proteinExistence type="predicted"/>
<sequence>MFSDLTNPSAERNFDMFTSNKISLSIRHVLLICELDHPTFGPGKVRLKRPSLLASSGDSTVICAKDASELSATALKISSMSSKRSPATSRRSDTETWGFSATLVRAGSLAARSLAEVTAVVALSRSNERHTGGNPQGLELCLETMEDEVVHGYNSSISNVSTRARGDTPAMASLKTCHWMSTFFALSAFVSLVVTAAIRVATAVRSCRNSRRRC</sequence>
<evidence type="ECO:0000256" key="1">
    <source>
        <dbReference type="SAM" id="Phobius"/>
    </source>
</evidence>
<dbReference type="Proteomes" id="UP001215280">
    <property type="component" value="Unassembled WGS sequence"/>
</dbReference>
<keyword evidence="1" id="KW-0472">Membrane</keyword>
<reference evidence="2" key="1">
    <citation type="submission" date="2023-03" db="EMBL/GenBank/DDBJ databases">
        <title>Massive genome expansion in bonnet fungi (Mycena s.s.) driven by repeated elements and novel gene families across ecological guilds.</title>
        <authorList>
            <consortium name="Lawrence Berkeley National Laboratory"/>
            <person name="Harder C.B."/>
            <person name="Miyauchi S."/>
            <person name="Viragh M."/>
            <person name="Kuo A."/>
            <person name="Thoen E."/>
            <person name="Andreopoulos B."/>
            <person name="Lu D."/>
            <person name="Skrede I."/>
            <person name="Drula E."/>
            <person name="Henrissat B."/>
            <person name="Morin E."/>
            <person name="Kohler A."/>
            <person name="Barry K."/>
            <person name="LaButti K."/>
            <person name="Morin E."/>
            <person name="Salamov A."/>
            <person name="Lipzen A."/>
            <person name="Mereny Z."/>
            <person name="Hegedus B."/>
            <person name="Baldrian P."/>
            <person name="Stursova M."/>
            <person name="Weitz H."/>
            <person name="Taylor A."/>
            <person name="Grigoriev I.V."/>
            <person name="Nagy L.G."/>
            <person name="Martin F."/>
            <person name="Kauserud H."/>
        </authorList>
    </citation>
    <scope>NUCLEOTIDE SEQUENCE</scope>
    <source>
        <strain evidence="2">CBHHK188m</strain>
    </source>
</reference>
<evidence type="ECO:0000313" key="2">
    <source>
        <dbReference type="EMBL" id="KAJ7764588.1"/>
    </source>
</evidence>
<evidence type="ECO:0000313" key="3">
    <source>
        <dbReference type="Proteomes" id="UP001215280"/>
    </source>
</evidence>
<gene>
    <name evidence="2" type="ORF">DFH07DRAFT_378762</name>
</gene>
<keyword evidence="1" id="KW-1133">Transmembrane helix</keyword>
<keyword evidence="3" id="KW-1185">Reference proteome</keyword>
<name>A0AAD7JJF9_9AGAR</name>
<organism evidence="2 3">
    <name type="scientific">Mycena maculata</name>
    <dbReference type="NCBI Taxonomy" id="230809"/>
    <lineage>
        <taxon>Eukaryota</taxon>
        <taxon>Fungi</taxon>
        <taxon>Dikarya</taxon>
        <taxon>Basidiomycota</taxon>
        <taxon>Agaricomycotina</taxon>
        <taxon>Agaricomycetes</taxon>
        <taxon>Agaricomycetidae</taxon>
        <taxon>Agaricales</taxon>
        <taxon>Marasmiineae</taxon>
        <taxon>Mycenaceae</taxon>
        <taxon>Mycena</taxon>
    </lineage>
</organism>